<evidence type="ECO:0000259" key="6">
    <source>
        <dbReference type="PROSITE" id="PS50261"/>
    </source>
</evidence>
<proteinExistence type="predicted"/>
<evidence type="ECO:0000256" key="5">
    <source>
        <dbReference type="SAM" id="Phobius"/>
    </source>
</evidence>
<name>A0AAD9QWN0_ACRCE</name>
<sequence>MLITILFPLHEVVMVILFAAAYPRISLTVGALSNETLGTLRFATTDGWKRVARCLGDWIEYGALWRVVVRKLKLSSYTTNYVLREIAAVEFTLKMSFQKKPANRKVCAFLAAAIRFAERSEIAAHTMKIAKLLHCTGPDLQKALSPNDLYLVFEINKVIFVSEVPVKVFKYWYFRTTNHWYFRTTNPHCNEVTDCMVTWWLNVHQTRMALNRQKLKSVVDLASRNTFDFRCIDFPKNCDNVDGLHGYIMLAKCPSNGSGTVDTAEKCEFNKVSITSLAGLPLFDNATNLTYANSYCAQYNNTLREFIYYREKLEEHPGNQIPEQNNRNGRVPKRDVCSHKYILPQEKFCSQIQQLFSSYEPSETFWSHIRIAPFKREVLKPTCPYSSSEQSTVAYKTSEQVVDNSTKATKHCNGSAYPSGEYVLWPNNSVFVSSQNKIYDNNSYVLVNKTLIVCSNSSPTSFPGSLWSGGDSGNEVKLQQDRALDIVNYVGFSMSITALLFFLLTYFLFAELRTYPGKTVMHLSCALIAMQLTYLVSSEVVSLVMRAVLGVLLHYFILAVFLWTSAIAHDTQKTFTTLGAESDYRLSRPARLYAISIPVSLLLLFNLIALIRTVVAIKLQGNTRAPHKKKLPTIVLKLIVIMGMMWIPGIAAAFLPNTNLEYPFFVVNSLQGVLICFSFLCKRQIITLYKKKFARSKSEIPSVFVVSANKINSNKVSGYSRKSSM</sequence>
<dbReference type="GO" id="GO:0004930">
    <property type="term" value="F:G protein-coupled receptor activity"/>
    <property type="evidence" value="ECO:0007669"/>
    <property type="project" value="InterPro"/>
</dbReference>
<feature type="transmembrane region" description="Helical" evidence="5">
    <location>
        <begin position="486"/>
        <end position="509"/>
    </location>
</feature>
<evidence type="ECO:0000256" key="1">
    <source>
        <dbReference type="ARBA" id="ARBA00004141"/>
    </source>
</evidence>
<feature type="transmembrane region" description="Helical" evidence="5">
    <location>
        <begin position="662"/>
        <end position="681"/>
    </location>
</feature>
<evidence type="ECO:0000256" key="3">
    <source>
        <dbReference type="ARBA" id="ARBA00022989"/>
    </source>
</evidence>
<dbReference type="PANTHER" id="PTHR45902">
    <property type="entry name" value="LATROPHILIN RECEPTOR-LIKE PROTEIN A"/>
    <property type="match status" value="1"/>
</dbReference>
<keyword evidence="8" id="KW-1185">Reference proteome</keyword>
<reference evidence="7" key="1">
    <citation type="journal article" date="2023" name="G3 (Bethesda)">
        <title>Whole genome assembly and annotation of the endangered Caribbean coral Acropora cervicornis.</title>
        <authorList>
            <person name="Selwyn J.D."/>
            <person name="Vollmer S.V."/>
        </authorList>
    </citation>
    <scope>NUCLEOTIDE SEQUENCE</scope>
    <source>
        <strain evidence="7">K2</strain>
    </source>
</reference>
<reference evidence="7" key="2">
    <citation type="journal article" date="2023" name="Science">
        <title>Genomic signatures of disease resistance in endangered staghorn corals.</title>
        <authorList>
            <person name="Vollmer S.V."/>
            <person name="Selwyn J.D."/>
            <person name="Despard B.A."/>
            <person name="Roesel C.L."/>
        </authorList>
    </citation>
    <scope>NUCLEOTIDE SEQUENCE</scope>
    <source>
        <strain evidence="7">K2</strain>
    </source>
</reference>
<evidence type="ECO:0000256" key="2">
    <source>
        <dbReference type="ARBA" id="ARBA00022692"/>
    </source>
</evidence>
<keyword evidence="4 5" id="KW-0472">Membrane</keyword>
<keyword evidence="2 5" id="KW-0812">Transmembrane</keyword>
<evidence type="ECO:0000256" key="4">
    <source>
        <dbReference type="ARBA" id="ARBA00023136"/>
    </source>
</evidence>
<dbReference type="InterPro" id="IPR000832">
    <property type="entry name" value="GPCR_2_secretin-like"/>
</dbReference>
<dbReference type="GO" id="GO:0007166">
    <property type="term" value="P:cell surface receptor signaling pathway"/>
    <property type="evidence" value="ECO:0007669"/>
    <property type="project" value="InterPro"/>
</dbReference>
<dbReference type="Gene3D" id="1.20.1070.10">
    <property type="entry name" value="Rhodopsin 7-helix transmembrane proteins"/>
    <property type="match status" value="2"/>
</dbReference>
<comment type="caution">
    <text evidence="7">The sequence shown here is derived from an EMBL/GenBank/DDBJ whole genome shotgun (WGS) entry which is preliminary data.</text>
</comment>
<dbReference type="EMBL" id="JARQWQ010000012">
    <property type="protein sequence ID" value="KAK2568416.1"/>
    <property type="molecule type" value="Genomic_DNA"/>
</dbReference>
<evidence type="ECO:0000313" key="8">
    <source>
        <dbReference type="Proteomes" id="UP001249851"/>
    </source>
</evidence>
<organism evidence="7 8">
    <name type="scientific">Acropora cervicornis</name>
    <name type="common">Staghorn coral</name>
    <dbReference type="NCBI Taxonomy" id="6130"/>
    <lineage>
        <taxon>Eukaryota</taxon>
        <taxon>Metazoa</taxon>
        <taxon>Cnidaria</taxon>
        <taxon>Anthozoa</taxon>
        <taxon>Hexacorallia</taxon>
        <taxon>Scleractinia</taxon>
        <taxon>Astrocoeniina</taxon>
        <taxon>Acroporidae</taxon>
        <taxon>Acropora</taxon>
    </lineage>
</organism>
<dbReference type="GO" id="GO:0016020">
    <property type="term" value="C:membrane"/>
    <property type="evidence" value="ECO:0007669"/>
    <property type="project" value="UniProtKB-SubCell"/>
</dbReference>
<gene>
    <name evidence="7" type="ORF">P5673_007446</name>
</gene>
<feature type="transmembrane region" description="Helical" evidence="5">
    <location>
        <begin position="543"/>
        <end position="563"/>
    </location>
</feature>
<protein>
    <recommendedName>
        <fullName evidence="6">G-protein coupled receptors family 2 profile 2 domain-containing protein</fullName>
    </recommendedName>
</protein>
<dbReference type="InterPro" id="IPR053231">
    <property type="entry name" value="GPCR_LN-TM7"/>
</dbReference>
<dbReference type="PANTHER" id="PTHR45902:SF1">
    <property type="entry name" value="LATROPHILIN RECEPTOR-LIKE PROTEIN A"/>
    <property type="match status" value="1"/>
</dbReference>
<dbReference type="AlphaFoldDB" id="A0AAD9QWN0"/>
<dbReference type="InterPro" id="IPR017981">
    <property type="entry name" value="GPCR_2-like_7TM"/>
</dbReference>
<accession>A0AAD9QWN0</accession>
<dbReference type="Pfam" id="PF00002">
    <property type="entry name" value="7tm_2"/>
    <property type="match status" value="1"/>
</dbReference>
<dbReference type="Proteomes" id="UP001249851">
    <property type="component" value="Unassembled WGS sequence"/>
</dbReference>
<comment type="subcellular location">
    <subcellularLocation>
        <location evidence="1">Membrane</location>
        <topology evidence="1">Multi-pass membrane protein</topology>
    </subcellularLocation>
</comment>
<feature type="domain" description="G-protein coupled receptors family 2 profile 2" evidence="6">
    <location>
        <begin position="484"/>
        <end position="563"/>
    </location>
</feature>
<dbReference type="PROSITE" id="PS50261">
    <property type="entry name" value="G_PROTEIN_RECEP_F2_4"/>
    <property type="match status" value="1"/>
</dbReference>
<feature type="transmembrane region" description="Helical" evidence="5">
    <location>
        <begin position="592"/>
        <end position="615"/>
    </location>
</feature>
<feature type="transmembrane region" description="Helical" evidence="5">
    <location>
        <begin position="635"/>
        <end position="656"/>
    </location>
</feature>
<evidence type="ECO:0000313" key="7">
    <source>
        <dbReference type="EMBL" id="KAK2568416.1"/>
    </source>
</evidence>
<keyword evidence="3 5" id="KW-1133">Transmembrane helix</keyword>